<evidence type="ECO:0000256" key="2">
    <source>
        <dbReference type="ARBA" id="ARBA00034247"/>
    </source>
</evidence>
<name>A0A1F6TE37_9PROT</name>
<evidence type="ECO:0000313" key="6">
    <source>
        <dbReference type="Proteomes" id="UP000177925"/>
    </source>
</evidence>
<gene>
    <name evidence="5" type="ORF">A2150_04425</name>
</gene>
<dbReference type="Gene3D" id="3.30.70.270">
    <property type="match status" value="1"/>
</dbReference>
<dbReference type="InterPro" id="IPR050469">
    <property type="entry name" value="Diguanylate_Cyclase"/>
</dbReference>
<dbReference type="CDD" id="cd01949">
    <property type="entry name" value="GGDEF"/>
    <property type="match status" value="1"/>
</dbReference>
<dbReference type="InterPro" id="IPR043128">
    <property type="entry name" value="Rev_trsase/Diguanyl_cyclase"/>
</dbReference>
<accession>A0A1F6TE37</accession>
<dbReference type="PROSITE" id="PS50887">
    <property type="entry name" value="GGDEF"/>
    <property type="match status" value="1"/>
</dbReference>
<dbReference type="SUPFAM" id="SSF55073">
    <property type="entry name" value="Nucleotide cyclase"/>
    <property type="match status" value="1"/>
</dbReference>
<dbReference type="EMBL" id="MFSS01000058">
    <property type="protein sequence ID" value="OGI43403.1"/>
    <property type="molecule type" value="Genomic_DNA"/>
</dbReference>
<evidence type="ECO:0000259" key="4">
    <source>
        <dbReference type="PROSITE" id="PS50887"/>
    </source>
</evidence>
<dbReference type="InterPro" id="IPR029787">
    <property type="entry name" value="Nucleotide_cyclase"/>
</dbReference>
<reference evidence="5 6" key="1">
    <citation type="journal article" date="2016" name="Nat. Commun.">
        <title>Thousands of microbial genomes shed light on interconnected biogeochemical processes in an aquifer system.</title>
        <authorList>
            <person name="Anantharaman K."/>
            <person name="Brown C.T."/>
            <person name="Hug L.A."/>
            <person name="Sharon I."/>
            <person name="Castelle C.J."/>
            <person name="Probst A.J."/>
            <person name="Thomas B.C."/>
            <person name="Singh A."/>
            <person name="Wilkins M.J."/>
            <person name="Karaoz U."/>
            <person name="Brodie E.L."/>
            <person name="Williams K.H."/>
            <person name="Hubbard S.S."/>
            <person name="Banfield J.F."/>
        </authorList>
    </citation>
    <scope>NUCLEOTIDE SEQUENCE [LARGE SCALE GENOMIC DNA]</scope>
</reference>
<comment type="caution">
    <text evidence="5">The sequence shown here is derived from an EMBL/GenBank/DDBJ whole genome shotgun (WGS) entry which is preliminary data.</text>
</comment>
<feature type="transmembrane region" description="Helical" evidence="3">
    <location>
        <begin position="20"/>
        <end position="39"/>
    </location>
</feature>
<dbReference type="FunFam" id="3.30.70.270:FF:000001">
    <property type="entry name" value="Diguanylate cyclase domain protein"/>
    <property type="match status" value="1"/>
</dbReference>
<dbReference type="STRING" id="1817758.A2150_04425"/>
<keyword evidence="3" id="KW-0812">Transmembrane</keyword>
<keyword evidence="3" id="KW-0472">Membrane</keyword>
<dbReference type="AlphaFoldDB" id="A0A1F6TE37"/>
<organism evidence="5 6">
    <name type="scientific">Candidatus Muproteobacteria bacterium RBG_16_64_11</name>
    <dbReference type="NCBI Taxonomy" id="1817758"/>
    <lineage>
        <taxon>Bacteria</taxon>
        <taxon>Pseudomonadati</taxon>
        <taxon>Pseudomonadota</taxon>
        <taxon>Candidatus Muproteobacteria</taxon>
    </lineage>
</organism>
<dbReference type="NCBIfam" id="TIGR00254">
    <property type="entry name" value="GGDEF"/>
    <property type="match status" value="1"/>
</dbReference>
<dbReference type="PANTHER" id="PTHR45138:SF9">
    <property type="entry name" value="DIGUANYLATE CYCLASE DGCM-RELATED"/>
    <property type="match status" value="1"/>
</dbReference>
<sequence>MGLLAKLLTPLSLLKLAALALLYVLTAIALGAGATFYLVRTADADAQRGQTELLAELVAAHSREAMLAYQEPLRRLALAPETAALLAPDKTLQRLKKARDLKSGLPDVVLATIAPAREFSEPEFSKHLAALNARDRQGEFERLHYHATDADGMHIDLIEPIPSPGDGMVLGATLLRIDGRILQRIVERSQPTDGQLTLRQAGADGKVLAQAGTAPADDWRVTAAPVPQMPWEIALAQRPRWPEFANGQKSIYLFLVAAALLVAIVGVSHVHYLTMRAMDNDIRSIARMFQDMRDGNIRVDYPIEFADFRKIFTYLRHSGMKMVKQQQRLRSMGLIDHLSQQHNRRAFEKRLDALFERAKSTGPSSVLIIDLDHFKQVNDNYGHDVGDNLIVGFADAVKRLVRGTDFLARLGGDEFCIIFPHIDLERAIGRVAHLRHELPEQIVLTPSYQHPLRWTGGLAVIQDGDNKPEQVLWRADQALLKAKEAGRNRTYYYQHPLGVRPI</sequence>
<dbReference type="GO" id="GO:0052621">
    <property type="term" value="F:diguanylate cyclase activity"/>
    <property type="evidence" value="ECO:0007669"/>
    <property type="project" value="UniProtKB-EC"/>
</dbReference>
<dbReference type="PANTHER" id="PTHR45138">
    <property type="entry name" value="REGULATORY COMPONENTS OF SENSORY TRANSDUCTION SYSTEM"/>
    <property type="match status" value="1"/>
</dbReference>
<feature type="domain" description="GGDEF" evidence="4">
    <location>
        <begin position="362"/>
        <end position="495"/>
    </location>
</feature>
<dbReference type="Pfam" id="PF00990">
    <property type="entry name" value="GGDEF"/>
    <property type="match status" value="1"/>
</dbReference>
<proteinExistence type="predicted"/>
<protein>
    <recommendedName>
        <fullName evidence="1">diguanylate cyclase</fullName>
        <ecNumber evidence="1">2.7.7.65</ecNumber>
    </recommendedName>
</protein>
<dbReference type="SMART" id="SM00267">
    <property type="entry name" value="GGDEF"/>
    <property type="match status" value="1"/>
</dbReference>
<feature type="transmembrane region" description="Helical" evidence="3">
    <location>
        <begin position="251"/>
        <end position="273"/>
    </location>
</feature>
<evidence type="ECO:0000256" key="3">
    <source>
        <dbReference type="SAM" id="Phobius"/>
    </source>
</evidence>
<dbReference type="Proteomes" id="UP000177925">
    <property type="component" value="Unassembled WGS sequence"/>
</dbReference>
<dbReference type="InterPro" id="IPR000160">
    <property type="entry name" value="GGDEF_dom"/>
</dbReference>
<evidence type="ECO:0000313" key="5">
    <source>
        <dbReference type="EMBL" id="OGI43403.1"/>
    </source>
</evidence>
<evidence type="ECO:0000256" key="1">
    <source>
        <dbReference type="ARBA" id="ARBA00012528"/>
    </source>
</evidence>
<keyword evidence="3" id="KW-1133">Transmembrane helix</keyword>
<dbReference type="EC" id="2.7.7.65" evidence="1"/>
<comment type="catalytic activity">
    <reaction evidence="2">
        <text>2 GTP = 3',3'-c-di-GMP + 2 diphosphate</text>
        <dbReference type="Rhea" id="RHEA:24898"/>
        <dbReference type="ChEBI" id="CHEBI:33019"/>
        <dbReference type="ChEBI" id="CHEBI:37565"/>
        <dbReference type="ChEBI" id="CHEBI:58805"/>
        <dbReference type="EC" id="2.7.7.65"/>
    </reaction>
</comment>